<evidence type="ECO:0000313" key="3">
    <source>
        <dbReference type="Proteomes" id="UP000001726"/>
    </source>
</evidence>
<evidence type="ECO:0000256" key="1">
    <source>
        <dbReference type="SAM" id="Phobius"/>
    </source>
</evidence>
<dbReference type="AlphaFoldDB" id="B2VF37"/>
<evidence type="ECO:0000313" key="2">
    <source>
        <dbReference type="EMBL" id="CAO97846.1"/>
    </source>
</evidence>
<accession>B2VF37</accession>
<dbReference type="HOGENOM" id="CLU_2301514_0_0_6"/>
<reference evidence="2 3" key="1">
    <citation type="journal article" date="2008" name="Environ. Microbiol.">
        <title>The genome of Erwinia tasmaniensis strain Et1/99, a non-pathogenic bacterium in the genus Erwinia.</title>
        <authorList>
            <person name="Kube M."/>
            <person name="Migdoll A.M."/>
            <person name="Mueller I."/>
            <person name="Kuhl H."/>
            <person name="Beck A."/>
            <person name="Reinhardt R."/>
            <person name="Geider K."/>
        </authorList>
    </citation>
    <scope>NUCLEOTIDE SEQUENCE [LARGE SCALE GENOMIC DNA]</scope>
    <source>
        <strain evidence="3">DSM 17950 / CFBP 7177 / CIP 109463 / NCPPB 4357 / Et1/99</strain>
    </source>
</reference>
<proteinExistence type="predicted"/>
<gene>
    <name evidence="2" type="ordered locus">ETA_28000</name>
</gene>
<sequence>MPLKGKPVINNKKRLTKRVPTGFKLLIFLMAFIVLYFLLTWVSQIIYANTNIWQSAATALGDNDRQGFILLSLVVISLIVSLVFYNVVVRAIERRVSNSS</sequence>
<organism evidence="2 3">
    <name type="scientific">Erwinia tasmaniensis (strain DSM 17950 / CFBP 7177 / CIP 109463 / NCPPB 4357 / Et1/99)</name>
    <dbReference type="NCBI Taxonomy" id="465817"/>
    <lineage>
        <taxon>Bacteria</taxon>
        <taxon>Pseudomonadati</taxon>
        <taxon>Pseudomonadota</taxon>
        <taxon>Gammaproteobacteria</taxon>
        <taxon>Enterobacterales</taxon>
        <taxon>Erwiniaceae</taxon>
        <taxon>Erwinia</taxon>
    </lineage>
</organism>
<feature type="transmembrane region" description="Helical" evidence="1">
    <location>
        <begin position="21"/>
        <end position="47"/>
    </location>
</feature>
<feature type="transmembrane region" description="Helical" evidence="1">
    <location>
        <begin position="67"/>
        <end position="88"/>
    </location>
</feature>
<dbReference type="EMBL" id="CU468135">
    <property type="protein sequence ID" value="CAO97846.1"/>
    <property type="molecule type" value="Genomic_DNA"/>
</dbReference>
<keyword evidence="1" id="KW-1133">Transmembrane helix</keyword>
<keyword evidence="3" id="KW-1185">Reference proteome</keyword>
<keyword evidence="1" id="KW-0812">Transmembrane</keyword>
<dbReference type="Proteomes" id="UP000001726">
    <property type="component" value="Chromosome"/>
</dbReference>
<name>B2VF37_ERWT9</name>
<dbReference type="KEGG" id="eta:ETA_28000"/>
<keyword evidence="1" id="KW-0472">Membrane</keyword>
<dbReference type="RefSeq" id="WP_012442503.1">
    <property type="nucleotide sequence ID" value="NC_010694.1"/>
</dbReference>
<protein>
    <submittedName>
        <fullName evidence="2">Uncharacterized protein</fullName>
    </submittedName>
</protein>
<dbReference type="STRING" id="465817.ETA_28000"/>